<dbReference type="SUPFAM" id="SSF55120">
    <property type="entry name" value="Pseudouridine synthase"/>
    <property type="match status" value="1"/>
</dbReference>
<evidence type="ECO:0000313" key="9">
    <source>
        <dbReference type="EMBL" id="KAK0414706.1"/>
    </source>
</evidence>
<keyword evidence="4" id="KW-0413">Isomerase</keyword>
<evidence type="ECO:0000256" key="3">
    <source>
        <dbReference type="ARBA" id="ARBA00022694"/>
    </source>
</evidence>
<accession>A0AA39LYB1</accession>
<dbReference type="FunFam" id="3.30.70.2510:FF:000001">
    <property type="entry name" value="tRNA pseudouridine synthase Pus10"/>
    <property type="match status" value="1"/>
</dbReference>
<dbReference type="EMBL" id="JAUCMV010000002">
    <property type="protein sequence ID" value="KAK0414706.1"/>
    <property type="molecule type" value="Genomic_DNA"/>
</dbReference>
<evidence type="ECO:0000256" key="4">
    <source>
        <dbReference type="ARBA" id="ARBA00023235"/>
    </source>
</evidence>
<dbReference type="PANTHER" id="PTHR21568">
    <property type="entry name" value="TRNA PSEUDOURIDINE SYNTHASE PUS10"/>
    <property type="match status" value="1"/>
</dbReference>
<reference evidence="9" key="1">
    <citation type="submission" date="2023-06" db="EMBL/GenBank/DDBJ databases">
        <title>Genomic analysis of the entomopathogenic nematode Steinernema hermaphroditum.</title>
        <authorList>
            <person name="Schwarz E.M."/>
            <person name="Heppert J.K."/>
            <person name="Baniya A."/>
            <person name="Schwartz H.T."/>
            <person name="Tan C.-H."/>
            <person name="Antoshechkin I."/>
            <person name="Sternberg P.W."/>
            <person name="Goodrich-Blair H."/>
            <person name="Dillman A.R."/>
        </authorList>
    </citation>
    <scope>NUCLEOTIDE SEQUENCE</scope>
    <source>
        <strain evidence="9">PS9179</strain>
        <tissue evidence="9">Whole animal</tissue>
    </source>
</reference>
<feature type="domain" description="Pus10-like C-terminal" evidence="8">
    <location>
        <begin position="217"/>
        <end position="465"/>
    </location>
</feature>
<dbReference type="Gene3D" id="3.30.70.3190">
    <property type="match status" value="1"/>
</dbReference>
<keyword evidence="3" id="KW-0819">tRNA processing</keyword>
<protein>
    <recommendedName>
        <fullName evidence="2">tRNA pseudouridine(55) synthase</fullName>
        <ecNumber evidence="2">5.4.99.25</ecNumber>
    </recommendedName>
    <alternativeName>
        <fullName evidence="7">tRNA pseudouridine 55 synthase</fullName>
    </alternativeName>
    <alternativeName>
        <fullName evidence="5">tRNA pseudouridylate synthase</fullName>
    </alternativeName>
    <alternativeName>
        <fullName evidence="6">tRNA-uridine isomerase</fullName>
    </alternativeName>
</protein>
<sequence>MQFDEASLNSLLCSSCIQQVAGFDSLQPTENSWNCVLCFGITDDSFASKVAEEAKAVFDKNPYDSKTFSLSLDFPTTLILREHIFEKIFLAHCKGTLATVPFKVRCTELYIRKIEAVTSLRPTPSSDLGLTISFANNEFNSSDSDFLFRHLPVEFCSGGKKRRLDEDYEEGLAARYTKVKVTNIMGKLSDEARRSYKFENPTQACEIVPQFEREAVYIAGRYCKFSRNLPQTKWTDEENTTYPLPDSVADIISRVLIKFTKADNSRFSSSGREDIDVRMLGTGRPFCVQLLNSHNTQQLRGEKGKSFLRELQEEINKSEHINVRDLCRVTKEHSDTLNTVVHEYDEDDNGIEKRKSYTALCYSSLPISRDAFESLTSQAPLEIVQPTVVRVLKRRPLIDRRRTIFKMEALLLDDHHFYLKVETQAGTYIKEFVHGDFGRTQPSIAELLQVEQGEVDILELDVDTVLVEWPPASCL</sequence>
<dbReference type="EC" id="5.4.99.25" evidence="2"/>
<dbReference type="PANTHER" id="PTHR21568:SF0">
    <property type="entry name" value="TRNA PSEUDOURIDINE SYNTHASE PUS10"/>
    <property type="match status" value="1"/>
</dbReference>
<evidence type="ECO:0000313" key="10">
    <source>
        <dbReference type="Proteomes" id="UP001175271"/>
    </source>
</evidence>
<evidence type="ECO:0000256" key="6">
    <source>
        <dbReference type="ARBA" id="ARBA00079393"/>
    </source>
</evidence>
<evidence type="ECO:0000256" key="2">
    <source>
        <dbReference type="ARBA" id="ARBA00012787"/>
    </source>
</evidence>
<dbReference type="GO" id="GO:0160148">
    <property type="term" value="F:tRNA pseudouridine(55) synthase activity"/>
    <property type="evidence" value="ECO:0007669"/>
    <property type="project" value="UniProtKB-EC"/>
</dbReference>
<organism evidence="9 10">
    <name type="scientific">Steinernema hermaphroditum</name>
    <dbReference type="NCBI Taxonomy" id="289476"/>
    <lineage>
        <taxon>Eukaryota</taxon>
        <taxon>Metazoa</taxon>
        <taxon>Ecdysozoa</taxon>
        <taxon>Nematoda</taxon>
        <taxon>Chromadorea</taxon>
        <taxon>Rhabditida</taxon>
        <taxon>Tylenchina</taxon>
        <taxon>Panagrolaimomorpha</taxon>
        <taxon>Strongyloidoidea</taxon>
        <taxon>Steinernematidae</taxon>
        <taxon>Steinernema</taxon>
    </lineage>
</organism>
<dbReference type="GO" id="GO:0003723">
    <property type="term" value="F:RNA binding"/>
    <property type="evidence" value="ECO:0007669"/>
    <property type="project" value="InterPro"/>
</dbReference>
<proteinExistence type="inferred from homology"/>
<comment type="similarity">
    <text evidence="1">Belongs to the pseudouridine synthase Pus10 family.</text>
</comment>
<evidence type="ECO:0000256" key="5">
    <source>
        <dbReference type="ARBA" id="ARBA00075270"/>
    </source>
</evidence>
<dbReference type="GO" id="GO:0031119">
    <property type="term" value="P:tRNA pseudouridine synthesis"/>
    <property type="evidence" value="ECO:0007669"/>
    <property type="project" value="UniProtKB-ARBA"/>
</dbReference>
<dbReference type="InterPro" id="IPR039894">
    <property type="entry name" value="Pus10-like"/>
</dbReference>
<dbReference type="Proteomes" id="UP001175271">
    <property type="component" value="Unassembled WGS sequence"/>
</dbReference>
<gene>
    <name evidence="9" type="ORF">QR680_011577</name>
</gene>
<keyword evidence="10" id="KW-1185">Reference proteome</keyword>
<evidence type="ECO:0000256" key="7">
    <source>
        <dbReference type="ARBA" id="ARBA00083669"/>
    </source>
</evidence>
<dbReference type="Pfam" id="PF21238">
    <property type="entry name" value="Pus10_C"/>
    <property type="match status" value="1"/>
</dbReference>
<dbReference type="InterPro" id="IPR048741">
    <property type="entry name" value="Pus10-like_C"/>
</dbReference>
<evidence type="ECO:0000259" key="8">
    <source>
        <dbReference type="Pfam" id="PF21238"/>
    </source>
</evidence>
<dbReference type="AlphaFoldDB" id="A0AA39LYB1"/>
<dbReference type="Gene3D" id="3.30.70.2510">
    <property type="match status" value="1"/>
</dbReference>
<comment type="caution">
    <text evidence="9">The sequence shown here is derived from an EMBL/GenBank/DDBJ whole genome shotgun (WGS) entry which is preliminary data.</text>
</comment>
<dbReference type="InterPro" id="IPR020103">
    <property type="entry name" value="PsdUridine_synth_cat_dom_sf"/>
</dbReference>
<dbReference type="FunFam" id="3.30.70.3190:FF:000001">
    <property type="entry name" value="tRNA pseudouridine synthase Pus10"/>
    <property type="match status" value="1"/>
</dbReference>
<name>A0AA39LYB1_9BILA</name>
<evidence type="ECO:0000256" key="1">
    <source>
        <dbReference type="ARBA" id="ARBA00009652"/>
    </source>
</evidence>